<evidence type="ECO:0000313" key="3">
    <source>
        <dbReference type="EMBL" id="GJE95414.1"/>
    </source>
</evidence>
<dbReference type="Proteomes" id="UP000703269">
    <property type="component" value="Unassembled WGS sequence"/>
</dbReference>
<sequence>MNRDSIDTDNSARTAQATIPGLWGTMFHAVTKVDKQKVDDVKEDIDTLLVFVSIDGIDVLWCLHVTQIQAGLFSAVVTTFVVASYPNLQPDNTDEIVFLLRQTLAQNYTFADGVLRPMSPFPDDPPFEVPLWALRVNALWFASLIVSLSTASFGMLVKQWLIEYLAMEQWSSPQEQLRARHYRNPGLHHWKVFEIAGILPLFLHISLGLFFVGLGFYTAAANETVGRSTYILVSGWAFSALLTVFAPLASPRCPYKLASVKAAMRIGRRYITSHFWKPGRAMIDGAAIAARWFWKDIIGLPYKLGSAFMNRLSNLRQAAKEISRILWLSLCVLSLPLLLLQGTMSCLLRLAVYMTSDHGTDVLEEEDIMRMPYQIHELLLIADEVLIDDSEILEGMAELLQRSGIDPRFITAFSLGCIRNRMSIASNRDRWIPGIQSPIRGLLDLRVLSDSAWSILAKLMGEILKTEMLKSTLEGAAFTTGPRADDHWMTNAAAVLLSNSQWPFPEHVHQLLTDDASLAKVLQLVRNLLTEWPMRDVLHVVWIAVTASDRKPGVPARRLEKKWTRLPTANKQEHTLTHLQVVVVQIILENVWRNAEGRIKDTIEAISMLCHILGASLPVRNIWREHGMQQSQSSLGLSEPDFEDNSSQLTEYFGIADYLVVIVGASRKLLESALMLYSSYFYQSLPRVDDYHESLWADIHQTSDIEDLWWEDTARRAIMLDLWRFLLKCARIASESHDGSDYLQTDEFIKLCLALAQPNVPRVFGRPNPADDWEELVPVLSRTAERRSMERLFLHSRVTPLSG</sequence>
<accession>A0A9P3GJI6</accession>
<keyword evidence="1" id="KW-1133">Transmembrane helix</keyword>
<reference evidence="3 4" key="1">
    <citation type="submission" date="2021-08" db="EMBL/GenBank/DDBJ databases">
        <title>Draft Genome Sequence of Phanerochaete sordida strain YK-624.</title>
        <authorList>
            <person name="Mori T."/>
            <person name="Dohra H."/>
            <person name="Suzuki T."/>
            <person name="Kawagishi H."/>
            <person name="Hirai H."/>
        </authorList>
    </citation>
    <scope>NUCLEOTIDE SEQUENCE [LARGE SCALE GENOMIC DNA]</scope>
    <source>
        <strain evidence="3 4">YK-624</strain>
    </source>
</reference>
<dbReference type="InterPro" id="IPR045338">
    <property type="entry name" value="DUF6535"/>
</dbReference>
<dbReference type="EMBL" id="BPQB01000048">
    <property type="protein sequence ID" value="GJE95414.1"/>
    <property type="molecule type" value="Genomic_DNA"/>
</dbReference>
<keyword evidence="1" id="KW-0812">Transmembrane</keyword>
<comment type="caution">
    <text evidence="3">The sequence shown here is derived from an EMBL/GenBank/DDBJ whole genome shotgun (WGS) entry which is preliminary data.</text>
</comment>
<evidence type="ECO:0000313" key="4">
    <source>
        <dbReference type="Proteomes" id="UP000703269"/>
    </source>
</evidence>
<dbReference type="Pfam" id="PF20153">
    <property type="entry name" value="DUF6535"/>
    <property type="match status" value="1"/>
</dbReference>
<feature type="transmembrane region" description="Helical" evidence="1">
    <location>
        <begin position="229"/>
        <end position="249"/>
    </location>
</feature>
<feature type="domain" description="DUF6535" evidence="2">
    <location>
        <begin position="23"/>
        <end position="218"/>
    </location>
</feature>
<evidence type="ECO:0000256" key="1">
    <source>
        <dbReference type="SAM" id="Phobius"/>
    </source>
</evidence>
<dbReference type="AlphaFoldDB" id="A0A9P3GJI6"/>
<gene>
    <name evidence="3" type="ORF">PsYK624_115980</name>
</gene>
<feature type="transmembrane region" description="Helical" evidence="1">
    <location>
        <begin position="192"/>
        <end position="217"/>
    </location>
</feature>
<keyword evidence="1" id="KW-0472">Membrane</keyword>
<evidence type="ECO:0000259" key="2">
    <source>
        <dbReference type="Pfam" id="PF20153"/>
    </source>
</evidence>
<dbReference type="OrthoDB" id="3269725at2759"/>
<feature type="transmembrane region" description="Helical" evidence="1">
    <location>
        <begin position="138"/>
        <end position="157"/>
    </location>
</feature>
<proteinExistence type="predicted"/>
<protein>
    <recommendedName>
        <fullName evidence="2">DUF6535 domain-containing protein</fullName>
    </recommendedName>
</protein>
<name>A0A9P3GJI6_9APHY</name>
<organism evidence="3 4">
    <name type="scientific">Phanerochaete sordida</name>
    <dbReference type="NCBI Taxonomy" id="48140"/>
    <lineage>
        <taxon>Eukaryota</taxon>
        <taxon>Fungi</taxon>
        <taxon>Dikarya</taxon>
        <taxon>Basidiomycota</taxon>
        <taxon>Agaricomycotina</taxon>
        <taxon>Agaricomycetes</taxon>
        <taxon>Polyporales</taxon>
        <taxon>Phanerochaetaceae</taxon>
        <taxon>Phanerochaete</taxon>
    </lineage>
</organism>
<keyword evidence="4" id="KW-1185">Reference proteome</keyword>